<dbReference type="AlphaFoldDB" id="X1AEA9"/>
<protein>
    <recommendedName>
        <fullName evidence="1">Calcineurin-like phosphoesterase domain-containing protein</fullName>
    </recommendedName>
</protein>
<evidence type="ECO:0000313" key="2">
    <source>
        <dbReference type="EMBL" id="GAG68167.1"/>
    </source>
</evidence>
<name>X1AEA9_9ZZZZ</name>
<feature type="domain" description="Calcineurin-like phosphoesterase" evidence="1">
    <location>
        <begin position="10"/>
        <end position="99"/>
    </location>
</feature>
<comment type="caution">
    <text evidence="2">The sequence shown here is derived from an EMBL/GenBank/DDBJ whole genome shotgun (WGS) entry which is preliminary data.</text>
</comment>
<dbReference type="SUPFAM" id="SSF56300">
    <property type="entry name" value="Metallo-dependent phosphatases"/>
    <property type="match status" value="1"/>
</dbReference>
<dbReference type="InterPro" id="IPR029052">
    <property type="entry name" value="Metallo-depent_PP-like"/>
</dbReference>
<dbReference type="Gene3D" id="3.60.21.10">
    <property type="match status" value="1"/>
</dbReference>
<dbReference type="GO" id="GO:0016787">
    <property type="term" value="F:hydrolase activity"/>
    <property type="evidence" value="ECO:0007669"/>
    <property type="project" value="InterPro"/>
</dbReference>
<proteinExistence type="predicted"/>
<sequence length="155" mass="17264">MDSLACIGLFLFHSDIHWGPDEGTRAGSQAPNLVTEIVNSYNAFDTLDFVVELGDRIGNVDRDHDLKHLCQLSKVIKKLNVPYYPLLGNHDVRNLTPEENEEVLNSQVGFRTIKVKDIELIFLNAQDPTRGGLGGNIGKDQLKALQKALLSDKRP</sequence>
<feature type="non-terminal residue" evidence="2">
    <location>
        <position position="155"/>
    </location>
</feature>
<evidence type="ECO:0000259" key="1">
    <source>
        <dbReference type="Pfam" id="PF00149"/>
    </source>
</evidence>
<organism evidence="2">
    <name type="scientific">marine sediment metagenome</name>
    <dbReference type="NCBI Taxonomy" id="412755"/>
    <lineage>
        <taxon>unclassified sequences</taxon>
        <taxon>metagenomes</taxon>
        <taxon>ecological metagenomes</taxon>
    </lineage>
</organism>
<dbReference type="Pfam" id="PF00149">
    <property type="entry name" value="Metallophos"/>
    <property type="match status" value="1"/>
</dbReference>
<gene>
    <name evidence="2" type="ORF">S01H4_15272</name>
</gene>
<accession>X1AEA9</accession>
<reference evidence="2" key="1">
    <citation type="journal article" date="2014" name="Front. Microbiol.">
        <title>High frequency of phylogenetically diverse reductive dehalogenase-homologous genes in deep subseafloor sedimentary metagenomes.</title>
        <authorList>
            <person name="Kawai M."/>
            <person name="Futagami T."/>
            <person name="Toyoda A."/>
            <person name="Takaki Y."/>
            <person name="Nishi S."/>
            <person name="Hori S."/>
            <person name="Arai W."/>
            <person name="Tsubouchi T."/>
            <person name="Morono Y."/>
            <person name="Uchiyama I."/>
            <person name="Ito T."/>
            <person name="Fujiyama A."/>
            <person name="Inagaki F."/>
            <person name="Takami H."/>
        </authorList>
    </citation>
    <scope>NUCLEOTIDE SEQUENCE</scope>
    <source>
        <strain evidence="2">Expedition CK06-06</strain>
    </source>
</reference>
<dbReference type="EMBL" id="BART01006696">
    <property type="protein sequence ID" value="GAG68167.1"/>
    <property type="molecule type" value="Genomic_DNA"/>
</dbReference>
<dbReference type="InterPro" id="IPR004843">
    <property type="entry name" value="Calcineurin-like_PHP"/>
</dbReference>